<evidence type="ECO:0000313" key="2">
    <source>
        <dbReference type="Proteomes" id="UP000479000"/>
    </source>
</evidence>
<protein>
    <submittedName>
        <fullName evidence="1">Uncharacterized protein</fullName>
    </submittedName>
</protein>
<accession>A0A6H5GFF5</accession>
<dbReference type="Proteomes" id="UP000479000">
    <property type="component" value="Unassembled WGS sequence"/>
</dbReference>
<organism evidence="1 2">
    <name type="scientific">Nesidiocoris tenuis</name>
    <dbReference type="NCBI Taxonomy" id="355587"/>
    <lineage>
        <taxon>Eukaryota</taxon>
        <taxon>Metazoa</taxon>
        <taxon>Ecdysozoa</taxon>
        <taxon>Arthropoda</taxon>
        <taxon>Hexapoda</taxon>
        <taxon>Insecta</taxon>
        <taxon>Pterygota</taxon>
        <taxon>Neoptera</taxon>
        <taxon>Paraneoptera</taxon>
        <taxon>Hemiptera</taxon>
        <taxon>Heteroptera</taxon>
        <taxon>Panheteroptera</taxon>
        <taxon>Cimicomorpha</taxon>
        <taxon>Miridae</taxon>
        <taxon>Dicyphina</taxon>
        <taxon>Nesidiocoris</taxon>
    </lineage>
</organism>
<sequence>MDNLSRLLPFCERASGFWIVHPTEIDSYERGKSFLSLPRWETYFNKPPPDRSLIPQNVWTDLRILSQLIVESLMIGSIAKLHFLLYIASYDLMGESCCKTCDIVQYRQILSTIVLYGWIRPDIVLLQPDIVRYGPMSSRIVRYFWILWDTV</sequence>
<proteinExistence type="predicted"/>
<dbReference type="EMBL" id="CADCXU010010477">
    <property type="protein sequence ID" value="CAB0001345.1"/>
    <property type="molecule type" value="Genomic_DNA"/>
</dbReference>
<evidence type="ECO:0000313" key="1">
    <source>
        <dbReference type="EMBL" id="CAB0001345.1"/>
    </source>
</evidence>
<gene>
    <name evidence="1" type="ORF">NTEN_LOCUS7132</name>
</gene>
<dbReference type="AlphaFoldDB" id="A0A6H5GFF5"/>
<reference evidence="1 2" key="1">
    <citation type="submission" date="2020-02" db="EMBL/GenBank/DDBJ databases">
        <authorList>
            <person name="Ferguson B K."/>
        </authorList>
    </citation>
    <scope>NUCLEOTIDE SEQUENCE [LARGE SCALE GENOMIC DNA]</scope>
</reference>
<name>A0A6H5GFF5_9HEMI</name>
<keyword evidence="2" id="KW-1185">Reference proteome</keyword>